<dbReference type="RefSeq" id="WP_068616381.1">
    <property type="nucleotide sequence ID" value="NZ_CP016268.1"/>
</dbReference>
<feature type="coiled-coil region" evidence="9">
    <location>
        <begin position="139"/>
        <end position="173"/>
    </location>
</feature>
<evidence type="ECO:0000256" key="10">
    <source>
        <dbReference type="SAM" id="MobiDB-lite"/>
    </source>
</evidence>
<keyword evidence="7" id="KW-0902">Two-component regulatory system</keyword>
<evidence type="ECO:0000256" key="11">
    <source>
        <dbReference type="SAM" id="Phobius"/>
    </source>
</evidence>
<dbReference type="CDD" id="cd16917">
    <property type="entry name" value="HATPase_UhpB-NarQ-NarX-like"/>
    <property type="match status" value="1"/>
</dbReference>
<evidence type="ECO:0008006" key="16">
    <source>
        <dbReference type="Google" id="ProtNLM"/>
    </source>
</evidence>
<feature type="region of interest" description="Disordered" evidence="10">
    <location>
        <begin position="485"/>
        <end position="505"/>
    </location>
</feature>
<feature type="transmembrane region" description="Helical" evidence="11">
    <location>
        <begin position="68"/>
        <end position="86"/>
    </location>
</feature>
<dbReference type="AlphaFoldDB" id="A0A193LGT2"/>
<dbReference type="STRING" id="1548547.BA177_11585"/>
<dbReference type="EMBL" id="CP016268">
    <property type="protein sequence ID" value="ANO51755.1"/>
    <property type="molecule type" value="Genomic_DNA"/>
</dbReference>
<keyword evidence="6 11" id="KW-1133">Transmembrane helix</keyword>
<dbReference type="InterPro" id="IPR036890">
    <property type="entry name" value="HATPase_C_sf"/>
</dbReference>
<keyword evidence="5" id="KW-0418">Kinase</keyword>
<feature type="domain" description="Histidine kinase" evidence="12">
    <location>
        <begin position="416"/>
        <end position="505"/>
    </location>
</feature>
<evidence type="ECO:0000259" key="13">
    <source>
        <dbReference type="PROSITE" id="PS50113"/>
    </source>
</evidence>
<organism evidence="14 15">
    <name type="scientific">Woeseia oceani</name>
    <dbReference type="NCBI Taxonomy" id="1548547"/>
    <lineage>
        <taxon>Bacteria</taxon>
        <taxon>Pseudomonadati</taxon>
        <taxon>Pseudomonadota</taxon>
        <taxon>Gammaproteobacteria</taxon>
        <taxon>Woeseiales</taxon>
        <taxon>Woeseiaceae</taxon>
        <taxon>Woeseia</taxon>
    </lineage>
</organism>
<dbReference type="Pfam" id="PF00989">
    <property type="entry name" value="PAS"/>
    <property type="match status" value="1"/>
</dbReference>
<dbReference type="PROSITE" id="PS50113">
    <property type="entry name" value="PAC"/>
    <property type="match status" value="1"/>
</dbReference>
<dbReference type="InterPro" id="IPR050482">
    <property type="entry name" value="Sensor_HK_TwoCompSys"/>
</dbReference>
<dbReference type="Pfam" id="PF07730">
    <property type="entry name" value="HisKA_3"/>
    <property type="match status" value="1"/>
</dbReference>
<keyword evidence="8 11" id="KW-0472">Membrane</keyword>
<dbReference type="GO" id="GO:0046983">
    <property type="term" value="F:protein dimerization activity"/>
    <property type="evidence" value="ECO:0007669"/>
    <property type="project" value="InterPro"/>
</dbReference>
<dbReference type="Gene3D" id="1.20.5.1930">
    <property type="match status" value="1"/>
</dbReference>
<dbReference type="SMART" id="SM00387">
    <property type="entry name" value="HATPase_c"/>
    <property type="match status" value="1"/>
</dbReference>
<evidence type="ECO:0000256" key="7">
    <source>
        <dbReference type="ARBA" id="ARBA00023012"/>
    </source>
</evidence>
<comment type="subcellular location">
    <subcellularLocation>
        <location evidence="1">Cell membrane</location>
        <topology evidence="1">Multi-pass membrane protein</topology>
    </subcellularLocation>
</comment>
<dbReference type="InterPro" id="IPR003594">
    <property type="entry name" value="HATPase_dom"/>
</dbReference>
<evidence type="ECO:0000256" key="4">
    <source>
        <dbReference type="ARBA" id="ARBA00022692"/>
    </source>
</evidence>
<keyword evidence="2" id="KW-1003">Cell membrane</keyword>
<evidence type="ECO:0000313" key="14">
    <source>
        <dbReference type="EMBL" id="ANO51755.1"/>
    </source>
</evidence>
<evidence type="ECO:0000256" key="2">
    <source>
        <dbReference type="ARBA" id="ARBA00022475"/>
    </source>
</evidence>
<dbReference type="SUPFAM" id="SSF55874">
    <property type="entry name" value="ATPase domain of HSP90 chaperone/DNA topoisomerase II/histidine kinase"/>
    <property type="match status" value="1"/>
</dbReference>
<dbReference type="InterPro" id="IPR005467">
    <property type="entry name" value="His_kinase_dom"/>
</dbReference>
<dbReference type="SUPFAM" id="SSF55785">
    <property type="entry name" value="PYP-like sensor domain (PAS domain)"/>
    <property type="match status" value="1"/>
</dbReference>
<proteinExistence type="predicted"/>
<protein>
    <recommendedName>
        <fullName evidence="16">Histidine kinase domain-containing protein</fullName>
    </recommendedName>
</protein>
<feature type="domain" description="PAC" evidence="13">
    <location>
        <begin position="245"/>
        <end position="297"/>
    </location>
</feature>
<dbReference type="PROSITE" id="PS50109">
    <property type="entry name" value="HIS_KIN"/>
    <property type="match status" value="1"/>
</dbReference>
<evidence type="ECO:0000256" key="6">
    <source>
        <dbReference type="ARBA" id="ARBA00022989"/>
    </source>
</evidence>
<keyword evidence="3" id="KW-0808">Transferase</keyword>
<dbReference type="OrthoDB" id="5289013at2"/>
<dbReference type="InterPro" id="IPR035965">
    <property type="entry name" value="PAS-like_dom_sf"/>
</dbReference>
<feature type="transmembrane region" description="Helical" evidence="11">
    <location>
        <begin position="92"/>
        <end position="114"/>
    </location>
</feature>
<evidence type="ECO:0000313" key="15">
    <source>
        <dbReference type="Proteomes" id="UP000092695"/>
    </source>
</evidence>
<evidence type="ECO:0000256" key="5">
    <source>
        <dbReference type="ARBA" id="ARBA00022777"/>
    </source>
</evidence>
<dbReference type="Gene3D" id="3.30.450.20">
    <property type="entry name" value="PAS domain"/>
    <property type="match status" value="1"/>
</dbReference>
<evidence type="ECO:0000259" key="12">
    <source>
        <dbReference type="PROSITE" id="PS50109"/>
    </source>
</evidence>
<evidence type="ECO:0000256" key="1">
    <source>
        <dbReference type="ARBA" id="ARBA00004651"/>
    </source>
</evidence>
<keyword evidence="15" id="KW-1185">Reference proteome</keyword>
<dbReference type="InterPro" id="IPR011712">
    <property type="entry name" value="Sig_transdc_His_kin_sub3_dim/P"/>
</dbReference>
<evidence type="ECO:0000256" key="9">
    <source>
        <dbReference type="SAM" id="Coils"/>
    </source>
</evidence>
<evidence type="ECO:0000256" key="8">
    <source>
        <dbReference type="ARBA" id="ARBA00023136"/>
    </source>
</evidence>
<feature type="compositionally biased region" description="Basic and acidic residues" evidence="10">
    <location>
        <begin position="485"/>
        <end position="496"/>
    </location>
</feature>
<dbReference type="Proteomes" id="UP000092695">
    <property type="component" value="Chromosome"/>
</dbReference>
<gene>
    <name evidence="14" type="ORF">BA177_11585</name>
</gene>
<evidence type="ECO:0000256" key="3">
    <source>
        <dbReference type="ARBA" id="ARBA00022679"/>
    </source>
</evidence>
<feature type="transmembrane region" description="Helical" evidence="11">
    <location>
        <begin position="20"/>
        <end position="36"/>
    </location>
</feature>
<reference evidence="14 15" key="1">
    <citation type="submission" date="2016-06" db="EMBL/GenBank/DDBJ databases">
        <title>Complete genome sequence of a deep-branching marine Gamma Proteobacterium Woeseia oceani type strain XK5.</title>
        <authorList>
            <person name="Mu D."/>
            <person name="Du Z."/>
        </authorList>
    </citation>
    <scope>NUCLEOTIDE SEQUENCE [LARGE SCALE GENOMIC DNA]</scope>
    <source>
        <strain evidence="14 15">XK5</strain>
    </source>
</reference>
<dbReference type="Gene3D" id="3.30.565.10">
    <property type="entry name" value="Histidine kinase-like ATPase, C-terminal domain"/>
    <property type="match status" value="1"/>
</dbReference>
<dbReference type="InterPro" id="IPR000700">
    <property type="entry name" value="PAS-assoc_C"/>
</dbReference>
<dbReference type="GO" id="GO:0006355">
    <property type="term" value="P:regulation of DNA-templated transcription"/>
    <property type="evidence" value="ECO:0007669"/>
    <property type="project" value="InterPro"/>
</dbReference>
<dbReference type="GO" id="GO:0000155">
    <property type="term" value="F:phosphorelay sensor kinase activity"/>
    <property type="evidence" value="ECO:0007669"/>
    <property type="project" value="InterPro"/>
</dbReference>
<dbReference type="PANTHER" id="PTHR24421">
    <property type="entry name" value="NITRATE/NITRITE SENSOR PROTEIN NARX-RELATED"/>
    <property type="match status" value="1"/>
</dbReference>
<dbReference type="KEGG" id="woc:BA177_11585"/>
<sequence length="505" mass="54521">MDDPSSTGIADHPRPDYTRAKPVLLFLVTLLVMATVETLRQFGVAVPAPFLLIYGTAAFAVANSGMRFGIVIAVISACYTIYSAAYGFGPPAIISSTASVVTAILLATSIYIALGYEHDYRRSLVLALRARENELRAARARLTDSVARKTAQLQRTRAELDDAHIQLEEAIRNAPVGVISIDQTQKLSYVNAAALAQLGTAQLPASVHDWRSLVGSIRITDAHGKRMMANGGPVNMAMEAGERQQDVEYEITGFDGIPRWCSGYVGPVQNSAGITTGVIVMLVDNTEQKSSALALQKLTKMLFNVQEEERGKLARELHEQIGQSLAAIKLSLHKANRDSGPESDITSSMALIDTLADSVRQLSLELRPTALDDFGLQTALTSHLKQLTTPAGPECRLVSSGELAALSPQTTTVAYRIAQEAVDNALRHADASVIEVRLSTSDKMLRMDVVDDGSGFNSAQIDEPAARIDHMGLLFMRERAKQRGGKLDIESSKDTGTHITAELPL</sequence>
<keyword evidence="4 11" id="KW-0812">Transmembrane</keyword>
<dbReference type="PANTHER" id="PTHR24421:SF37">
    <property type="entry name" value="SENSOR HISTIDINE KINASE NARS"/>
    <property type="match status" value="1"/>
</dbReference>
<dbReference type="GO" id="GO:0005886">
    <property type="term" value="C:plasma membrane"/>
    <property type="evidence" value="ECO:0007669"/>
    <property type="project" value="UniProtKB-SubCell"/>
</dbReference>
<accession>A0A193LGT2</accession>
<name>A0A193LGT2_9GAMM</name>
<keyword evidence="9" id="KW-0175">Coiled coil</keyword>
<dbReference type="InterPro" id="IPR013767">
    <property type="entry name" value="PAS_fold"/>
</dbReference>
<dbReference type="Pfam" id="PF02518">
    <property type="entry name" value="HATPase_c"/>
    <property type="match status" value="1"/>
</dbReference>